<dbReference type="PANTHER" id="PTHR43031">
    <property type="entry name" value="FAD-DEPENDENT OXIDOREDUCTASE"/>
    <property type="match status" value="1"/>
</dbReference>
<dbReference type="Proteomes" id="UP001057498">
    <property type="component" value="Chromosome"/>
</dbReference>
<evidence type="ECO:0000259" key="1">
    <source>
        <dbReference type="PROSITE" id="PS50206"/>
    </source>
</evidence>
<name>A0ABM7YTL9_9BURK</name>
<dbReference type="Gene3D" id="3.40.250.10">
    <property type="entry name" value="Rhodanese-like domain"/>
    <property type="match status" value="1"/>
</dbReference>
<dbReference type="PANTHER" id="PTHR43031:SF18">
    <property type="entry name" value="RHODANESE-RELATED SULFURTRANSFERASES"/>
    <property type="match status" value="1"/>
</dbReference>
<accession>A0ABM7YTL9</accession>
<feature type="domain" description="Rhodanese" evidence="1">
    <location>
        <begin position="54"/>
        <end position="143"/>
    </location>
</feature>
<dbReference type="Pfam" id="PF00581">
    <property type="entry name" value="Rhodanese"/>
    <property type="match status" value="1"/>
</dbReference>
<reference evidence="2" key="1">
    <citation type="submission" date="2022-04" db="EMBL/GenBank/DDBJ databases">
        <title>Whole genome sequence of Sphaerotilus sp. FB-5.</title>
        <authorList>
            <person name="Takeda M."/>
            <person name="Narihara S."/>
            <person name="Akimoto M."/>
            <person name="Akimoto R."/>
            <person name="Nishiyashiki S."/>
            <person name="Murakami T."/>
        </authorList>
    </citation>
    <scope>NUCLEOTIDE SEQUENCE</scope>
    <source>
        <strain evidence="2">FB-5</strain>
    </source>
</reference>
<gene>
    <name evidence="2" type="ORF">CATMQ487_49710</name>
</gene>
<dbReference type="InterPro" id="IPR001763">
    <property type="entry name" value="Rhodanese-like_dom"/>
</dbReference>
<sequence>MAAPCAGTLRVKFLLDNWYWIVTALVSGGALAWPQLGRGGANAVSPQEAVQLMNREKAVVIDVCDTAEFAAGHVVGSRNIPLATLDGAKGLPSNKTLPVVLVCARGSRAQRAAGVLKKLGHERVHVLAGGMAAWREASLPVEKSA</sequence>
<evidence type="ECO:0000313" key="3">
    <source>
        <dbReference type="Proteomes" id="UP001057498"/>
    </source>
</evidence>
<dbReference type="InterPro" id="IPR050229">
    <property type="entry name" value="GlpE_sulfurtransferase"/>
</dbReference>
<dbReference type="EMBL" id="AP025730">
    <property type="protein sequence ID" value="BDI08001.1"/>
    <property type="molecule type" value="Genomic_DNA"/>
</dbReference>
<dbReference type="SMART" id="SM00450">
    <property type="entry name" value="RHOD"/>
    <property type="match status" value="1"/>
</dbReference>
<proteinExistence type="predicted"/>
<keyword evidence="3" id="KW-1185">Reference proteome</keyword>
<dbReference type="SUPFAM" id="SSF52821">
    <property type="entry name" value="Rhodanese/Cell cycle control phosphatase"/>
    <property type="match status" value="1"/>
</dbReference>
<dbReference type="PROSITE" id="PS50206">
    <property type="entry name" value="RHODANESE_3"/>
    <property type="match status" value="1"/>
</dbReference>
<evidence type="ECO:0000313" key="2">
    <source>
        <dbReference type="EMBL" id="BDI08001.1"/>
    </source>
</evidence>
<organism evidence="2 3">
    <name type="scientific">Sphaerotilus microaerophilus</name>
    <dbReference type="NCBI Taxonomy" id="2914710"/>
    <lineage>
        <taxon>Bacteria</taxon>
        <taxon>Pseudomonadati</taxon>
        <taxon>Pseudomonadota</taxon>
        <taxon>Betaproteobacteria</taxon>
        <taxon>Burkholderiales</taxon>
        <taxon>Sphaerotilaceae</taxon>
        <taxon>Sphaerotilus</taxon>
    </lineage>
</organism>
<protein>
    <submittedName>
        <fullName evidence="2">Sulfurtransferase</fullName>
    </submittedName>
</protein>
<dbReference type="InterPro" id="IPR036873">
    <property type="entry name" value="Rhodanese-like_dom_sf"/>
</dbReference>
<dbReference type="CDD" id="cd00158">
    <property type="entry name" value="RHOD"/>
    <property type="match status" value="1"/>
</dbReference>